<gene>
    <name evidence="1" type="ORF">AVEN_2130_1</name>
</gene>
<protein>
    <submittedName>
        <fullName evidence="1">Uncharacterized protein</fullName>
    </submittedName>
</protein>
<keyword evidence="2" id="KW-1185">Reference proteome</keyword>
<sequence length="109" mass="12812">MIQIDRTLYQIRFRKKISPFHGMEDDKTIHSLRRLSRKSSRARRDPILSGHAALYLLSLLHSHRRCCFCGPSQRPLFAPAPLTFIVINRRSPVQIHRQLHLAAWAHTFF</sequence>
<dbReference type="Proteomes" id="UP000499080">
    <property type="component" value="Unassembled WGS sequence"/>
</dbReference>
<proteinExistence type="predicted"/>
<dbReference type="EMBL" id="BGPR01000545">
    <property type="protein sequence ID" value="GBM25769.1"/>
    <property type="molecule type" value="Genomic_DNA"/>
</dbReference>
<accession>A0A4Y2EBV3</accession>
<reference evidence="1 2" key="1">
    <citation type="journal article" date="2019" name="Sci. Rep.">
        <title>Orb-weaving spider Araneus ventricosus genome elucidates the spidroin gene catalogue.</title>
        <authorList>
            <person name="Kono N."/>
            <person name="Nakamura H."/>
            <person name="Ohtoshi R."/>
            <person name="Moran D.A.P."/>
            <person name="Shinohara A."/>
            <person name="Yoshida Y."/>
            <person name="Fujiwara M."/>
            <person name="Mori M."/>
            <person name="Tomita M."/>
            <person name="Arakawa K."/>
        </authorList>
    </citation>
    <scope>NUCLEOTIDE SEQUENCE [LARGE SCALE GENOMIC DNA]</scope>
</reference>
<comment type="caution">
    <text evidence="1">The sequence shown here is derived from an EMBL/GenBank/DDBJ whole genome shotgun (WGS) entry which is preliminary data.</text>
</comment>
<dbReference type="AlphaFoldDB" id="A0A4Y2EBV3"/>
<organism evidence="1 2">
    <name type="scientific">Araneus ventricosus</name>
    <name type="common">Orbweaver spider</name>
    <name type="synonym">Epeira ventricosa</name>
    <dbReference type="NCBI Taxonomy" id="182803"/>
    <lineage>
        <taxon>Eukaryota</taxon>
        <taxon>Metazoa</taxon>
        <taxon>Ecdysozoa</taxon>
        <taxon>Arthropoda</taxon>
        <taxon>Chelicerata</taxon>
        <taxon>Arachnida</taxon>
        <taxon>Araneae</taxon>
        <taxon>Araneomorphae</taxon>
        <taxon>Entelegynae</taxon>
        <taxon>Araneoidea</taxon>
        <taxon>Araneidae</taxon>
        <taxon>Araneus</taxon>
    </lineage>
</organism>
<evidence type="ECO:0000313" key="2">
    <source>
        <dbReference type="Proteomes" id="UP000499080"/>
    </source>
</evidence>
<name>A0A4Y2EBV3_ARAVE</name>
<evidence type="ECO:0000313" key="1">
    <source>
        <dbReference type="EMBL" id="GBM25769.1"/>
    </source>
</evidence>